<accession>A7RLQ1</accession>
<evidence type="ECO:0000256" key="9">
    <source>
        <dbReference type="SAM" id="Phobius"/>
    </source>
</evidence>
<dbReference type="GO" id="GO:0016020">
    <property type="term" value="C:membrane"/>
    <property type="evidence" value="ECO:0007669"/>
    <property type="project" value="UniProtKB-SubCell"/>
</dbReference>
<dbReference type="PANTHER" id="PTHR43731:SF14">
    <property type="entry name" value="PRESENILIN-ASSOCIATED RHOMBOID-LIKE PROTEIN, MITOCHONDRIAL"/>
    <property type="match status" value="1"/>
</dbReference>
<keyword evidence="5 9" id="KW-0812">Transmembrane</keyword>
<comment type="subcellular location">
    <subcellularLocation>
        <location evidence="2">Membrane</location>
        <topology evidence="2">Multi-pass membrane protein</topology>
    </subcellularLocation>
</comment>
<dbReference type="PANTHER" id="PTHR43731">
    <property type="entry name" value="RHOMBOID PROTEASE"/>
    <property type="match status" value="1"/>
</dbReference>
<name>A7RLQ1_NEMVE</name>
<dbReference type="SUPFAM" id="SSF144091">
    <property type="entry name" value="Rhomboid-like"/>
    <property type="match status" value="1"/>
</dbReference>
<evidence type="ECO:0000256" key="1">
    <source>
        <dbReference type="ARBA" id="ARBA00000156"/>
    </source>
</evidence>
<dbReference type="HOGENOM" id="CLU_947654_0_0_1"/>
<dbReference type="OMA" id="FAMRNET"/>
<feature type="transmembrane region" description="Helical" evidence="9">
    <location>
        <begin position="272"/>
        <end position="293"/>
    </location>
</feature>
<sequence length="294" mass="32396">MAWLGISEQVKESFFTLGGIFTLSLPCLASRLPSDSDNPLSGLQSLGGPFAMRNETLGKHFAFSPRNLEDGRLYTLVTSIFNHGGMDHFIGNMSILIPVGHDVHRRFGRKHFLAAFIGGGVAGNLAQLAEYVYQQLQWQEVLPSPYTWSIFGESFNSTIESWQKGALGSVYTSVNAWRASIGASAALSGLVAIQACANIRSLISNLQELRIMRRTGVHDRHREHILYMESLYQLSHLFLTTLVVYEDASRLIDSTSSDKGILRTLVAYSSDGIGHAAHIGGFLFGVLYFFCILS</sequence>
<dbReference type="InterPro" id="IPR035952">
    <property type="entry name" value="Rhomboid-like_sf"/>
</dbReference>
<keyword evidence="7 9" id="KW-1133">Transmembrane helix</keyword>
<dbReference type="Pfam" id="PF01694">
    <property type="entry name" value="Rhomboid"/>
    <property type="match status" value="1"/>
</dbReference>
<organism evidence="11 12">
    <name type="scientific">Nematostella vectensis</name>
    <name type="common">Starlet sea anemone</name>
    <dbReference type="NCBI Taxonomy" id="45351"/>
    <lineage>
        <taxon>Eukaryota</taxon>
        <taxon>Metazoa</taxon>
        <taxon>Cnidaria</taxon>
        <taxon>Anthozoa</taxon>
        <taxon>Hexacorallia</taxon>
        <taxon>Actiniaria</taxon>
        <taxon>Edwardsiidae</taxon>
        <taxon>Nematostella</taxon>
    </lineage>
</organism>
<reference evidence="11 12" key="1">
    <citation type="journal article" date="2007" name="Science">
        <title>Sea anemone genome reveals ancestral eumetazoan gene repertoire and genomic organization.</title>
        <authorList>
            <person name="Putnam N.H."/>
            <person name="Srivastava M."/>
            <person name="Hellsten U."/>
            <person name="Dirks B."/>
            <person name="Chapman J."/>
            <person name="Salamov A."/>
            <person name="Terry A."/>
            <person name="Shapiro H."/>
            <person name="Lindquist E."/>
            <person name="Kapitonov V.V."/>
            <person name="Jurka J."/>
            <person name="Genikhovich G."/>
            <person name="Grigoriev I.V."/>
            <person name="Lucas S.M."/>
            <person name="Steele R.E."/>
            <person name="Finnerty J.R."/>
            <person name="Technau U."/>
            <person name="Martindale M.Q."/>
            <person name="Rokhsar D.S."/>
        </authorList>
    </citation>
    <scope>NUCLEOTIDE SEQUENCE [LARGE SCALE GENOMIC DNA]</scope>
    <source>
        <strain evidence="12">CH2 X CH6</strain>
    </source>
</reference>
<evidence type="ECO:0000256" key="2">
    <source>
        <dbReference type="ARBA" id="ARBA00004141"/>
    </source>
</evidence>
<dbReference type="GO" id="GO:0004252">
    <property type="term" value="F:serine-type endopeptidase activity"/>
    <property type="evidence" value="ECO:0000318"/>
    <property type="project" value="GO_Central"/>
</dbReference>
<evidence type="ECO:0000259" key="10">
    <source>
        <dbReference type="Pfam" id="PF01694"/>
    </source>
</evidence>
<protein>
    <recommendedName>
        <fullName evidence="4">rhomboid protease</fullName>
        <ecNumber evidence="4">3.4.21.105</ecNumber>
    </recommendedName>
</protein>
<evidence type="ECO:0000256" key="5">
    <source>
        <dbReference type="ARBA" id="ARBA00022692"/>
    </source>
</evidence>
<evidence type="ECO:0000313" key="11">
    <source>
        <dbReference type="EMBL" id="EDO47731.1"/>
    </source>
</evidence>
<evidence type="ECO:0000256" key="3">
    <source>
        <dbReference type="ARBA" id="ARBA00009045"/>
    </source>
</evidence>
<evidence type="ECO:0000256" key="7">
    <source>
        <dbReference type="ARBA" id="ARBA00022989"/>
    </source>
</evidence>
<dbReference type="InParanoid" id="A7RLQ1"/>
<comment type="similarity">
    <text evidence="3">Belongs to the peptidase S54 family.</text>
</comment>
<keyword evidence="6" id="KW-0378">Hydrolase</keyword>
<dbReference type="OrthoDB" id="418595at2759"/>
<keyword evidence="12" id="KW-1185">Reference proteome</keyword>
<proteinExistence type="inferred from homology"/>
<feature type="domain" description="Peptidase S54 rhomboid" evidence="10">
    <location>
        <begin position="71"/>
        <end position="293"/>
    </location>
</feature>
<dbReference type="AlphaFoldDB" id="A7RLQ1"/>
<keyword evidence="8 9" id="KW-0472">Membrane</keyword>
<dbReference type="Proteomes" id="UP000001593">
    <property type="component" value="Unassembled WGS sequence"/>
</dbReference>
<evidence type="ECO:0000256" key="4">
    <source>
        <dbReference type="ARBA" id="ARBA00013039"/>
    </source>
</evidence>
<dbReference type="InterPro" id="IPR050925">
    <property type="entry name" value="Rhomboid_protease_S54"/>
</dbReference>
<dbReference type="EC" id="3.4.21.105" evidence="4"/>
<evidence type="ECO:0000256" key="6">
    <source>
        <dbReference type="ARBA" id="ARBA00022801"/>
    </source>
</evidence>
<dbReference type="KEGG" id="nve:5519921"/>
<evidence type="ECO:0000256" key="8">
    <source>
        <dbReference type="ARBA" id="ARBA00023136"/>
    </source>
</evidence>
<gene>
    <name evidence="11" type="ORF">NEMVEDRAFT_v1g198947</name>
</gene>
<dbReference type="EMBL" id="DS469518">
    <property type="protein sequence ID" value="EDO47731.1"/>
    <property type="molecule type" value="Genomic_DNA"/>
</dbReference>
<dbReference type="Gene3D" id="1.20.1540.10">
    <property type="entry name" value="Rhomboid-like"/>
    <property type="match status" value="1"/>
</dbReference>
<evidence type="ECO:0000313" key="12">
    <source>
        <dbReference type="Proteomes" id="UP000001593"/>
    </source>
</evidence>
<dbReference type="InterPro" id="IPR022764">
    <property type="entry name" value="Peptidase_S54_rhomboid_dom"/>
</dbReference>
<comment type="catalytic activity">
    <reaction evidence="1">
        <text>Cleaves type-1 transmembrane domains using a catalytic dyad composed of serine and histidine that are contributed by different transmembrane domains.</text>
        <dbReference type="EC" id="3.4.21.105"/>
    </reaction>
</comment>